<gene>
    <name evidence="2" type="ORF">AVDCRST_MAG23-463</name>
</gene>
<keyword evidence="2" id="KW-0687">Ribonucleoprotein</keyword>
<dbReference type="EMBL" id="CADCWD010000018">
    <property type="protein sequence ID" value="CAA9525829.1"/>
    <property type="molecule type" value="Genomic_DNA"/>
</dbReference>
<dbReference type="GO" id="GO:0005840">
    <property type="term" value="C:ribosome"/>
    <property type="evidence" value="ECO:0007669"/>
    <property type="project" value="UniProtKB-KW"/>
</dbReference>
<organism evidence="2">
    <name type="scientific">uncultured Sphingosinicella sp</name>
    <dbReference type="NCBI Taxonomy" id="478748"/>
    <lineage>
        <taxon>Bacteria</taxon>
        <taxon>Pseudomonadati</taxon>
        <taxon>Pseudomonadota</taxon>
        <taxon>Alphaproteobacteria</taxon>
        <taxon>Sphingomonadales</taxon>
        <taxon>Sphingosinicellaceae</taxon>
        <taxon>Sphingosinicella</taxon>
        <taxon>environmental samples</taxon>
    </lineage>
</organism>
<feature type="region of interest" description="Disordered" evidence="1">
    <location>
        <begin position="1"/>
        <end position="123"/>
    </location>
</feature>
<accession>A0A6J4TKI8</accession>
<dbReference type="AlphaFoldDB" id="A0A6J4TKI8"/>
<evidence type="ECO:0000256" key="1">
    <source>
        <dbReference type="SAM" id="MobiDB-lite"/>
    </source>
</evidence>
<evidence type="ECO:0000313" key="2">
    <source>
        <dbReference type="EMBL" id="CAA9525829.1"/>
    </source>
</evidence>
<feature type="compositionally biased region" description="Basic residues" evidence="1">
    <location>
        <begin position="85"/>
        <end position="103"/>
    </location>
</feature>
<reference evidence="2" key="1">
    <citation type="submission" date="2020-02" db="EMBL/GenBank/DDBJ databases">
        <authorList>
            <person name="Meier V. D."/>
        </authorList>
    </citation>
    <scope>NUCLEOTIDE SEQUENCE</scope>
    <source>
        <strain evidence="2">AVDCRST_MAG23</strain>
    </source>
</reference>
<protein>
    <submittedName>
        <fullName evidence="2">SSU ribosomal protein S12p (S23e)</fullName>
    </submittedName>
</protein>
<keyword evidence="2" id="KW-0689">Ribosomal protein</keyword>
<name>A0A6J4TKI8_9SPHN</name>
<proteinExistence type="predicted"/>
<feature type="non-terminal residue" evidence="2">
    <location>
        <position position="1"/>
    </location>
</feature>
<sequence length="123" mass="13334">ADDQPADPQGSRAAEGQVQGPCDGAESAKARRLHPRLYDDPEEAELGAAQGGQGPPDQPARSDQLHPRRGPQPAGAQRRADPRRPCARPSRRPLPRPARRARHPGCQEPQAIPLEVRRQASEV</sequence>
<feature type="non-terminal residue" evidence="2">
    <location>
        <position position="123"/>
    </location>
</feature>